<evidence type="ECO:0000313" key="2">
    <source>
        <dbReference type="EMBL" id="KAL0920618.1"/>
    </source>
</evidence>
<proteinExistence type="predicted"/>
<keyword evidence="3" id="KW-1185">Reference proteome</keyword>
<comment type="caution">
    <text evidence="2">The sequence shown here is derived from an EMBL/GenBank/DDBJ whole genome shotgun (WGS) entry which is preliminary data.</text>
</comment>
<sequence>MLGRSFWSDNDEAGFLHAPGWPLLSLATVVVDSIVLVGQLWSCLGFGTSCCLILSWLSFVWFLGCCLQWMVLFRQPGGERSVGFAGSLLPFLESGSAKQEQQHDLSEARETGSLPTNDLIGRGEAKEFVMQWLRKPSNEPRTTDWYRNISLLCIVGHGGMGKTTLLQHVC</sequence>
<keyword evidence="1" id="KW-0812">Transmembrane</keyword>
<dbReference type="Gene3D" id="3.40.50.300">
    <property type="entry name" value="P-loop containing nucleotide triphosphate hydrolases"/>
    <property type="match status" value="1"/>
</dbReference>
<protein>
    <submittedName>
        <fullName evidence="2">Uncharacterized protein</fullName>
    </submittedName>
</protein>
<evidence type="ECO:0000256" key="1">
    <source>
        <dbReference type="SAM" id="Phobius"/>
    </source>
</evidence>
<dbReference type="Proteomes" id="UP001552299">
    <property type="component" value="Unassembled WGS sequence"/>
</dbReference>
<feature type="transmembrane region" description="Helical" evidence="1">
    <location>
        <begin position="53"/>
        <end position="73"/>
    </location>
</feature>
<feature type="transmembrane region" description="Helical" evidence="1">
    <location>
        <begin position="21"/>
        <end position="41"/>
    </location>
</feature>
<keyword evidence="1" id="KW-0472">Membrane</keyword>
<reference evidence="2 3" key="1">
    <citation type="journal article" date="2024" name="Plant Biotechnol. J.">
        <title>Dendrobium thyrsiflorum genome and its molecular insights into genes involved in important horticultural traits.</title>
        <authorList>
            <person name="Chen B."/>
            <person name="Wang J.Y."/>
            <person name="Zheng P.J."/>
            <person name="Li K.L."/>
            <person name="Liang Y.M."/>
            <person name="Chen X.F."/>
            <person name="Zhang C."/>
            <person name="Zhao X."/>
            <person name="He X."/>
            <person name="Zhang G.Q."/>
            <person name="Liu Z.J."/>
            <person name="Xu Q."/>
        </authorList>
    </citation>
    <scope>NUCLEOTIDE SEQUENCE [LARGE SCALE GENOMIC DNA]</scope>
    <source>
        <strain evidence="2">GZMU011</strain>
    </source>
</reference>
<organism evidence="2 3">
    <name type="scientific">Dendrobium thyrsiflorum</name>
    <name type="common">Pinecone-like raceme dendrobium</name>
    <name type="synonym">Orchid</name>
    <dbReference type="NCBI Taxonomy" id="117978"/>
    <lineage>
        <taxon>Eukaryota</taxon>
        <taxon>Viridiplantae</taxon>
        <taxon>Streptophyta</taxon>
        <taxon>Embryophyta</taxon>
        <taxon>Tracheophyta</taxon>
        <taxon>Spermatophyta</taxon>
        <taxon>Magnoliopsida</taxon>
        <taxon>Liliopsida</taxon>
        <taxon>Asparagales</taxon>
        <taxon>Orchidaceae</taxon>
        <taxon>Epidendroideae</taxon>
        <taxon>Malaxideae</taxon>
        <taxon>Dendrobiinae</taxon>
        <taxon>Dendrobium</taxon>
    </lineage>
</organism>
<accession>A0ABD0V7N6</accession>
<evidence type="ECO:0000313" key="3">
    <source>
        <dbReference type="Proteomes" id="UP001552299"/>
    </source>
</evidence>
<name>A0ABD0V7N6_DENTH</name>
<keyword evidence="1" id="KW-1133">Transmembrane helix</keyword>
<dbReference type="EMBL" id="JANQDX010000008">
    <property type="protein sequence ID" value="KAL0920618.1"/>
    <property type="molecule type" value="Genomic_DNA"/>
</dbReference>
<gene>
    <name evidence="2" type="ORF">M5K25_009764</name>
</gene>
<dbReference type="SUPFAM" id="SSF52540">
    <property type="entry name" value="P-loop containing nucleoside triphosphate hydrolases"/>
    <property type="match status" value="1"/>
</dbReference>
<dbReference type="AlphaFoldDB" id="A0ABD0V7N6"/>
<dbReference type="InterPro" id="IPR027417">
    <property type="entry name" value="P-loop_NTPase"/>
</dbReference>